<evidence type="ECO:0000259" key="3">
    <source>
        <dbReference type="Pfam" id="PF01895"/>
    </source>
</evidence>
<dbReference type="InterPro" id="IPR028366">
    <property type="entry name" value="PhoU"/>
</dbReference>
<evidence type="ECO:0000313" key="4">
    <source>
        <dbReference type="EMBL" id="HGU34503.1"/>
    </source>
</evidence>
<feature type="domain" description="PhoU" evidence="3">
    <location>
        <begin position="145"/>
        <end position="227"/>
    </location>
</feature>
<dbReference type="PANTHER" id="PTHR42930">
    <property type="entry name" value="PHOSPHATE-SPECIFIC TRANSPORT SYSTEM ACCESSORY PROTEIN PHOU"/>
    <property type="match status" value="1"/>
</dbReference>
<sequence>MESRYPPETIKKLDELRENFKFLLIEITGQIQTTRALLKHPGSLSFKKMASRDDYIDNLKTIVENACFSRIHGGEAIDQKEINLLRVIHTISINLERIADFCVMLRGSHTISINLERIADFCVNIVKQLEYLSDLSFIQRFDSQTMLDIIETSVSKIPSTLDGRQLSDALDICRSEYRLDQMYATIFRTLLQDLQEGEASASDIITTLFIFRYFERIGDSLLNIGEALLFGILGEKIKIHQFEALQETLHLSGYSSDFSQIGMKSIWGTRSGCRISLIGPKADVGEKSQGVFKEGNPDKILREKNNLMRWQTIFPGLTPRVLGYHETSETASLLVEFLPGCTLEEVLLSATNEIVQNALFLLVHVIDEIWTHTLQAQPVSLRFMEQLSSRMTESIRLHPTLVRQDKRLGDLDIPSTEKLVRQCAEIECTLKAPFSVFCHGDFNLNNIVYDHEAQRIYFIDVYRSHDGDYIEDAAVFLISLFRLPTFQPDLRERINAMMAEFLSLLYRFAKTRGDTTFLARLAFGLARNFYTSIRFEHHRDFAKEMALRSHYLLEKIRSFNDNADWKSFAFSEDILFLEVL</sequence>
<dbReference type="InterPro" id="IPR011009">
    <property type="entry name" value="Kinase-like_dom_sf"/>
</dbReference>
<organism evidence="4">
    <name type="scientific">Desulfatirhabdium butyrativorans</name>
    <dbReference type="NCBI Taxonomy" id="340467"/>
    <lineage>
        <taxon>Bacteria</taxon>
        <taxon>Pseudomonadati</taxon>
        <taxon>Thermodesulfobacteriota</taxon>
        <taxon>Desulfobacteria</taxon>
        <taxon>Desulfobacterales</taxon>
        <taxon>Desulfatirhabdiaceae</taxon>
        <taxon>Desulfatirhabdium</taxon>
    </lineage>
</organism>
<comment type="caution">
    <text evidence="4">The sequence shown here is derived from an EMBL/GenBank/DDBJ whole genome shotgun (WGS) entry which is preliminary data.</text>
</comment>
<evidence type="ECO:0000259" key="2">
    <source>
        <dbReference type="Pfam" id="PF01636"/>
    </source>
</evidence>
<reference evidence="4" key="1">
    <citation type="journal article" date="2020" name="mSystems">
        <title>Genome- and Community-Level Interaction Insights into Carbon Utilization and Element Cycling Functions of Hydrothermarchaeota in Hydrothermal Sediment.</title>
        <authorList>
            <person name="Zhou Z."/>
            <person name="Liu Y."/>
            <person name="Xu W."/>
            <person name="Pan J."/>
            <person name="Luo Z.H."/>
            <person name="Li M."/>
        </authorList>
    </citation>
    <scope>NUCLEOTIDE SEQUENCE [LARGE SCALE GENOMIC DNA]</scope>
    <source>
        <strain evidence="4">SpSt-477</strain>
    </source>
</reference>
<dbReference type="InterPro" id="IPR038078">
    <property type="entry name" value="PhoU-like_sf"/>
</dbReference>
<dbReference type="Gene3D" id="1.20.58.220">
    <property type="entry name" value="Phosphate transport system protein phou homolog 2, domain 2"/>
    <property type="match status" value="1"/>
</dbReference>
<dbReference type="GO" id="GO:0030643">
    <property type="term" value="P:intracellular phosphate ion homeostasis"/>
    <property type="evidence" value="ECO:0007669"/>
    <property type="project" value="InterPro"/>
</dbReference>
<comment type="similarity">
    <text evidence="1">Belongs to the PhoU family.</text>
</comment>
<proteinExistence type="inferred from homology"/>
<dbReference type="EMBL" id="DSUH01000383">
    <property type="protein sequence ID" value="HGU34503.1"/>
    <property type="molecule type" value="Genomic_DNA"/>
</dbReference>
<protein>
    <submittedName>
        <fullName evidence="4">PhoU family transcriptional regulator</fullName>
    </submittedName>
</protein>
<dbReference type="Gene3D" id="3.90.1200.10">
    <property type="match status" value="1"/>
</dbReference>
<dbReference type="Pfam" id="PF01636">
    <property type="entry name" value="APH"/>
    <property type="match status" value="1"/>
</dbReference>
<dbReference type="SUPFAM" id="SSF56112">
    <property type="entry name" value="Protein kinase-like (PK-like)"/>
    <property type="match status" value="1"/>
</dbReference>
<gene>
    <name evidence="4" type="ORF">ENS29_16905</name>
</gene>
<feature type="domain" description="Aminoglycoside phosphotransferase" evidence="2">
    <location>
        <begin position="317"/>
        <end position="482"/>
    </location>
</feature>
<evidence type="ECO:0000256" key="1">
    <source>
        <dbReference type="ARBA" id="ARBA00008107"/>
    </source>
</evidence>
<name>A0A7C4RUR7_9BACT</name>
<dbReference type="InterPro" id="IPR026022">
    <property type="entry name" value="PhoU_dom"/>
</dbReference>
<dbReference type="InterPro" id="IPR002575">
    <property type="entry name" value="Aminoglycoside_PTrfase"/>
</dbReference>
<dbReference type="PANTHER" id="PTHR42930:SF3">
    <property type="entry name" value="PHOSPHATE-SPECIFIC TRANSPORT SYSTEM ACCESSORY PROTEIN PHOU"/>
    <property type="match status" value="1"/>
</dbReference>
<dbReference type="Pfam" id="PF01895">
    <property type="entry name" value="PhoU"/>
    <property type="match status" value="1"/>
</dbReference>
<dbReference type="GO" id="GO:0045936">
    <property type="term" value="P:negative regulation of phosphate metabolic process"/>
    <property type="evidence" value="ECO:0007669"/>
    <property type="project" value="InterPro"/>
</dbReference>
<accession>A0A7C4RUR7</accession>
<dbReference type="AlphaFoldDB" id="A0A7C4RUR7"/>
<dbReference type="SUPFAM" id="SSF109755">
    <property type="entry name" value="PhoU-like"/>
    <property type="match status" value="2"/>
</dbReference>